<dbReference type="SUPFAM" id="SSF48576">
    <property type="entry name" value="Terpenoid synthases"/>
    <property type="match status" value="1"/>
</dbReference>
<dbReference type="SFLD" id="SFLDS00005">
    <property type="entry name" value="Isoprenoid_Synthase_Type_I"/>
    <property type="match status" value="1"/>
</dbReference>
<dbReference type="Gene3D" id="1.10.600.10">
    <property type="entry name" value="Farnesyl Diphosphate Synthase"/>
    <property type="match status" value="1"/>
</dbReference>
<dbReference type="Pfam" id="PF06330">
    <property type="entry name" value="TRI5"/>
    <property type="match status" value="1"/>
</dbReference>
<dbReference type="AlphaFoldDB" id="A0A5C3LZZ6"/>
<sequence length="344" mass="39146">MFAEITYWFRVFLLFAFDINLQVAIFTELEAPSIAKRETSLTSFNNTSEIRHAITEFLQHCNLPFPVTNYDTDFHDACCREARRKGYPMDSTYPGCTSLYPFIPGGVVMATTAYSHLHKQDARIFIALYTAFLIYLDDIFQKDVGLVSEFNERFIHKRAQLDPVLDSFADLLYELPQHFGRVVSNIMVTSTLNLVTALLLEHETQDMTLSPYAHGYTTFSRVMSGASEVYALFAFPTDIPLQGYIQALHDMTMFINNGNDILSFYKEDLAGENVNRISNLANCFGTSKLEVLRRLSEDASTYHSQVMQILEPCPAAFEAYSHFSKGYIGFHASLSRYRLGELFG</sequence>
<comment type="similarity">
    <text evidence="1">Belongs to the trichodiene synthase family.</text>
</comment>
<evidence type="ECO:0000256" key="3">
    <source>
        <dbReference type="SAM" id="SignalP"/>
    </source>
</evidence>
<keyword evidence="5" id="KW-1185">Reference proteome</keyword>
<gene>
    <name evidence="4" type="ORF">BDQ12DRAFT_684298</name>
</gene>
<organism evidence="4 5">
    <name type="scientific">Crucibulum laeve</name>
    <dbReference type="NCBI Taxonomy" id="68775"/>
    <lineage>
        <taxon>Eukaryota</taxon>
        <taxon>Fungi</taxon>
        <taxon>Dikarya</taxon>
        <taxon>Basidiomycota</taxon>
        <taxon>Agaricomycotina</taxon>
        <taxon>Agaricomycetes</taxon>
        <taxon>Agaricomycetidae</taxon>
        <taxon>Agaricales</taxon>
        <taxon>Agaricineae</taxon>
        <taxon>Nidulariaceae</taxon>
        <taxon>Crucibulum</taxon>
    </lineage>
</organism>
<dbReference type="Proteomes" id="UP000308652">
    <property type="component" value="Unassembled WGS sequence"/>
</dbReference>
<accession>A0A5C3LZZ6</accession>
<evidence type="ECO:0000313" key="5">
    <source>
        <dbReference type="Proteomes" id="UP000308652"/>
    </source>
</evidence>
<dbReference type="STRING" id="68775.A0A5C3LZZ6"/>
<dbReference type="InterPro" id="IPR008949">
    <property type="entry name" value="Isoprenoid_synthase_dom_sf"/>
</dbReference>
<reference evidence="4 5" key="1">
    <citation type="journal article" date="2019" name="Nat. Ecol. Evol.">
        <title>Megaphylogeny resolves global patterns of mushroom evolution.</title>
        <authorList>
            <person name="Varga T."/>
            <person name="Krizsan K."/>
            <person name="Foldi C."/>
            <person name="Dima B."/>
            <person name="Sanchez-Garcia M."/>
            <person name="Sanchez-Ramirez S."/>
            <person name="Szollosi G.J."/>
            <person name="Szarkandi J.G."/>
            <person name="Papp V."/>
            <person name="Albert L."/>
            <person name="Andreopoulos W."/>
            <person name="Angelini C."/>
            <person name="Antonin V."/>
            <person name="Barry K.W."/>
            <person name="Bougher N.L."/>
            <person name="Buchanan P."/>
            <person name="Buyck B."/>
            <person name="Bense V."/>
            <person name="Catcheside P."/>
            <person name="Chovatia M."/>
            <person name="Cooper J."/>
            <person name="Damon W."/>
            <person name="Desjardin D."/>
            <person name="Finy P."/>
            <person name="Geml J."/>
            <person name="Haridas S."/>
            <person name="Hughes K."/>
            <person name="Justo A."/>
            <person name="Karasinski D."/>
            <person name="Kautmanova I."/>
            <person name="Kiss B."/>
            <person name="Kocsube S."/>
            <person name="Kotiranta H."/>
            <person name="LaButti K.M."/>
            <person name="Lechner B.E."/>
            <person name="Liimatainen K."/>
            <person name="Lipzen A."/>
            <person name="Lukacs Z."/>
            <person name="Mihaltcheva S."/>
            <person name="Morgado L.N."/>
            <person name="Niskanen T."/>
            <person name="Noordeloos M.E."/>
            <person name="Ohm R.A."/>
            <person name="Ortiz-Santana B."/>
            <person name="Ovrebo C."/>
            <person name="Racz N."/>
            <person name="Riley R."/>
            <person name="Savchenko A."/>
            <person name="Shiryaev A."/>
            <person name="Soop K."/>
            <person name="Spirin V."/>
            <person name="Szebenyi C."/>
            <person name="Tomsovsky M."/>
            <person name="Tulloss R.E."/>
            <person name="Uehling J."/>
            <person name="Grigoriev I.V."/>
            <person name="Vagvolgyi C."/>
            <person name="Papp T."/>
            <person name="Martin F.M."/>
            <person name="Miettinen O."/>
            <person name="Hibbett D.S."/>
            <person name="Nagy L.G."/>
        </authorList>
    </citation>
    <scope>NUCLEOTIDE SEQUENCE [LARGE SCALE GENOMIC DNA]</scope>
    <source>
        <strain evidence="4 5">CBS 166.37</strain>
    </source>
</reference>
<feature type="chain" id="PRO_5022889418" evidence="3">
    <location>
        <begin position="25"/>
        <end position="344"/>
    </location>
</feature>
<evidence type="ECO:0000256" key="2">
    <source>
        <dbReference type="ARBA" id="ARBA00023239"/>
    </source>
</evidence>
<protein>
    <submittedName>
        <fullName evidence="4">Isoprenoid synthase domain-containing protein</fullName>
    </submittedName>
</protein>
<name>A0A5C3LZZ6_9AGAR</name>
<dbReference type="EMBL" id="ML213604">
    <property type="protein sequence ID" value="TFK38295.1"/>
    <property type="molecule type" value="Genomic_DNA"/>
</dbReference>
<dbReference type="OrthoDB" id="2998174at2759"/>
<dbReference type="GO" id="GO:0016838">
    <property type="term" value="F:carbon-oxygen lyase activity, acting on phosphates"/>
    <property type="evidence" value="ECO:0007669"/>
    <property type="project" value="InterPro"/>
</dbReference>
<dbReference type="SFLD" id="SFLDG01021">
    <property type="entry name" value="Trichodiene_Synthase_Like"/>
    <property type="match status" value="1"/>
</dbReference>
<evidence type="ECO:0000313" key="4">
    <source>
        <dbReference type="EMBL" id="TFK38295.1"/>
    </source>
</evidence>
<proteinExistence type="inferred from homology"/>
<feature type="signal peptide" evidence="3">
    <location>
        <begin position="1"/>
        <end position="24"/>
    </location>
</feature>
<dbReference type="InterPro" id="IPR024652">
    <property type="entry name" value="Trichodiene_synth"/>
</dbReference>
<keyword evidence="3" id="KW-0732">Signal</keyword>
<keyword evidence="2" id="KW-0456">Lyase</keyword>
<evidence type="ECO:0000256" key="1">
    <source>
        <dbReference type="ARBA" id="ARBA00007946"/>
    </source>
</evidence>